<dbReference type="InterPro" id="IPR010093">
    <property type="entry name" value="SinI_DNA-bd"/>
</dbReference>
<evidence type="ECO:0000259" key="1">
    <source>
        <dbReference type="Pfam" id="PF12728"/>
    </source>
</evidence>
<dbReference type="InterPro" id="IPR041657">
    <property type="entry name" value="HTH_17"/>
</dbReference>
<evidence type="ECO:0000313" key="3">
    <source>
        <dbReference type="Proteomes" id="UP001597045"/>
    </source>
</evidence>
<reference evidence="3" key="1">
    <citation type="journal article" date="2019" name="Int. J. Syst. Evol. Microbiol.">
        <title>The Global Catalogue of Microorganisms (GCM) 10K type strain sequencing project: providing services to taxonomists for standard genome sequencing and annotation.</title>
        <authorList>
            <consortium name="The Broad Institute Genomics Platform"/>
            <consortium name="The Broad Institute Genome Sequencing Center for Infectious Disease"/>
            <person name="Wu L."/>
            <person name="Ma J."/>
        </authorList>
    </citation>
    <scope>NUCLEOTIDE SEQUENCE [LARGE SCALE GENOMIC DNA]</scope>
    <source>
        <strain evidence="3">JCM 31486</strain>
    </source>
</reference>
<dbReference type="NCBIfam" id="TIGR01764">
    <property type="entry name" value="excise"/>
    <property type="match status" value="1"/>
</dbReference>
<protein>
    <submittedName>
        <fullName evidence="2">Helix-turn-helix domain-containing protein</fullName>
    </submittedName>
</protein>
<dbReference type="Proteomes" id="UP001597045">
    <property type="component" value="Unassembled WGS sequence"/>
</dbReference>
<keyword evidence="3" id="KW-1185">Reference proteome</keyword>
<dbReference type="Pfam" id="PF12728">
    <property type="entry name" value="HTH_17"/>
    <property type="match status" value="1"/>
</dbReference>
<sequence length="101" mass="10978">MTMNGRNAEIADLFARLTVLMTTQPANEAPTARPMPDQVLLTVEEAARRIGIGKTKAYALVKAGDLESVLIGRLRRVHVDAIRAYAARLVAEQTSNHHTAA</sequence>
<proteinExistence type="predicted"/>
<name>A0ABW3M0W7_9PSEU</name>
<gene>
    <name evidence="2" type="ORF">ACFQ1S_00730</name>
</gene>
<evidence type="ECO:0000313" key="2">
    <source>
        <dbReference type="EMBL" id="MFD1044222.1"/>
    </source>
</evidence>
<feature type="domain" description="Helix-turn-helix" evidence="1">
    <location>
        <begin position="40"/>
        <end position="88"/>
    </location>
</feature>
<comment type="caution">
    <text evidence="2">The sequence shown here is derived from an EMBL/GenBank/DDBJ whole genome shotgun (WGS) entry which is preliminary data.</text>
</comment>
<organism evidence="2 3">
    <name type="scientific">Kibdelosporangium lantanae</name>
    <dbReference type="NCBI Taxonomy" id="1497396"/>
    <lineage>
        <taxon>Bacteria</taxon>
        <taxon>Bacillati</taxon>
        <taxon>Actinomycetota</taxon>
        <taxon>Actinomycetes</taxon>
        <taxon>Pseudonocardiales</taxon>
        <taxon>Pseudonocardiaceae</taxon>
        <taxon>Kibdelosporangium</taxon>
    </lineage>
</organism>
<dbReference type="EMBL" id="JBHTIS010000013">
    <property type="protein sequence ID" value="MFD1044222.1"/>
    <property type="molecule type" value="Genomic_DNA"/>
</dbReference>
<accession>A0ABW3M0W7</accession>